<dbReference type="Gene3D" id="1.10.155.10">
    <property type="entry name" value="Chemotaxis receptor methyltransferase CheR, N-terminal domain"/>
    <property type="match status" value="1"/>
</dbReference>
<reference evidence="7 8" key="1">
    <citation type="submission" date="2018-11" db="EMBL/GenBank/DDBJ databases">
        <authorList>
            <person name="Ye M.-Q."/>
            <person name="Du Z.-J."/>
        </authorList>
    </citation>
    <scope>NUCLEOTIDE SEQUENCE [LARGE SCALE GENOMIC DNA]</scope>
    <source>
        <strain evidence="7 8">U0105</strain>
    </source>
</reference>
<keyword evidence="5" id="KW-0949">S-adenosyl-L-methionine</keyword>
<dbReference type="EMBL" id="RPOK01000006">
    <property type="protein sequence ID" value="RPJ64949.1"/>
    <property type="molecule type" value="Genomic_DNA"/>
</dbReference>
<evidence type="ECO:0000313" key="7">
    <source>
        <dbReference type="EMBL" id="RPJ64949.1"/>
    </source>
</evidence>
<dbReference type="Proteomes" id="UP000275281">
    <property type="component" value="Unassembled WGS sequence"/>
</dbReference>
<dbReference type="RefSeq" id="WP_124029078.1">
    <property type="nucleotide sequence ID" value="NZ_JBHRSN010000013.1"/>
</dbReference>
<evidence type="ECO:0000256" key="4">
    <source>
        <dbReference type="ARBA" id="ARBA00022679"/>
    </source>
</evidence>
<name>A0A3N5Y4D3_9ALTE</name>
<sequence>MQRKDVTDQHYSAFTAYLQTNAGIVLGEGKRYLVKSRLTSLLFETGMDDINDLIDKVLSGRDRQLTQMAIDALTTNETLWFRDNYPFDLLKSTLFASMTQKKSSLTMWSAACSSGQEPYSIAMTYKEYLQSHPSKSFRLSIVATDLSSKMIARCKLGEYDELSLSRGGLTPERRKRFFTETGEGTLKVVDDLSRLIQFKQHNLLDGRMPGQTFDMIFCRNVLIYFSPEVKAKLLQLFAASLSPGGILFLGASESITGASEYFNMVRCSPGLYYQLK</sequence>
<dbReference type="Pfam" id="PF01739">
    <property type="entry name" value="CheR"/>
    <property type="match status" value="1"/>
</dbReference>
<dbReference type="PANTHER" id="PTHR24422">
    <property type="entry name" value="CHEMOTAXIS PROTEIN METHYLTRANSFERASE"/>
    <property type="match status" value="1"/>
</dbReference>
<dbReference type="EC" id="2.1.1.80" evidence="2"/>
<protein>
    <recommendedName>
        <fullName evidence="2">protein-glutamate O-methyltransferase</fullName>
        <ecNumber evidence="2">2.1.1.80</ecNumber>
    </recommendedName>
</protein>
<evidence type="ECO:0000313" key="8">
    <source>
        <dbReference type="Proteomes" id="UP000275281"/>
    </source>
</evidence>
<dbReference type="InterPro" id="IPR029063">
    <property type="entry name" value="SAM-dependent_MTases_sf"/>
</dbReference>
<gene>
    <name evidence="7" type="ORF">DRW07_16650</name>
</gene>
<dbReference type="SUPFAM" id="SSF53335">
    <property type="entry name" value="S-adenosyl-L-methionine-dependent methyltransferases"/>
    <property type="match status" value="1"/>
</dbReference>
<dbReference type="GO" id="GO:0032259">
    <property type="term" value="P:methylation"/>
    <property type="evidence" value="ECO:0007669"/>
    <property type="project" value="UniProtKB-KW"/>
</dbReference>
<dbReference type="Pfam" id="PF03705">
    <property type="entry name" value="CheR_N"/>
    <property type="match status" value="1"/>
</dbReference>
<accession>A0A3N5Y4D3</accession>
<dbReference type="InterPro" id="IPR022641">
    <property type="entry name" value="CheR_N"/>
</dbReference>
<dbReference type="OrthoDB" id="9816309at2"/>
<dbReference type="PANTHER" id="PTHR24422:SF21">
    <property type="entry name" value="CHEMOTAXIS PROTEIN METHYLTRANSFERASE 1"/>
    <property type="match status" value="1"/>
</dbReference>
<dbReference type="CDD" id="cd02440">
    <property type="entry name" value="AdoMet_MTases"/>
    <property type="match status" value="1"/>
</dbReference>
<keyword evidence="3 7" id="KW-0489">Methyltransferase</keyword>
<keyword evidence="4 7" id="KW-0808">Transferase</keyword>
<dbReference type="InterPro" id="IPR000780">
    <property type="entry name" value="CheR_MeTrfase"/>
</dbReference>
<dbReference type="GO" id="GO:0008983">
    <property type="term" value="F:protein-glutamate O-methyltransferase activity"/>
    <property type="evidence" value="ECO:0007669"/>
    <property type="project" value="UniProtKB-EC"/>
</dbReference>
<evidence type="ECO:0000256" key="3">
    <source>
        <dbReference type="ARBA" id="ARBA00022603"/>
    </source>
</evidence>
<proteinExistence type="predicted"/>
<evidence type="ECO:0000259" key="6">
    <source>
        <dbReference type="PROSITE" id="PS50123"/>
    </source>
</evidence>
<organism evidence="7 8">
    <name type="scientific">Alteromonas sediminis</name>
    <dbReference type="NCBI Taxonomy" id="2259342"/>
    <lineage>
        <taxon>Bacteria</taxon>
        <taxon>Pseudomonadati</taxon>
        <taxon>Pseudomonadota</taxon>
        <taxon>Gammaproteobacteria</taxon>
        <taxon>Alteromonadales</taxon>
        <taxon>Alteromonadaceae</taxon>
        <taxon>Alteromonas/Salinimonas group</taxon>
        <taxon>Alteromonas</taxon>
    </lineage>
</organism>
<dbReference type="InterPro" id="IPR022642">
    <property type="entry name" value="CheR_C"/>
</dbReference>
<evidence type="ECO:0000256" key="5">
    <source>
        <dbReference type="ARBA" id="ARBA00022691"/>
    </source>
</evidence>
<evidence type="ECO:0000256" key="2">
    <source>
        <dbReference type="ARBA" id="ARBA00012534"/>
    </source>
</evidence>
<dbReference type="Gene3D" id="3.40.50.150">
    <property type="entry name" value="Vaccinia Virus protein VP39"/>
    <property type="match status" value="1"/>
</dbReference>
<dbReference type="SUPFAM" id="SSF47757">
    <property type="entry name" value="Chemotaxis receptor methyltransferase CheR, N-terminal domain"/>
    <property type="match status" value="1"/>
</dbReference>
<dbReference type="AlphaFoldDB" id="A0A3N5Y4D3"/>
<dbReference type="SMART" id="SM00138">
    <property type="entry name" value="MeTrc"/>
    <property type="match status" value="1"/>
</dbReference>
<keyword evidence="8" id="KW-1185">Reference proteome</keyword>
<comment type="caution">
    <text evidence="7">The sequence shown here is derived from an EMBL/GenBank/DDBJ whole genome shotgun (WGS) entry which is preliminary data.</text>
</comment>
<evidence type="ECO:0000256" key="1">
    <source>
        <dbReference type="ARBA" id="ARBA00001541"/>
    </source>
</evidence>
<dbReference type="InterPro" id="IPR036804">
    <property type="entry name" value="CheR_N_sf"/>
</dbReference>
<comment type="catalytic activity">
    <reaction evidence="1">
        <text>L-glutamyl-[protein] + S-adenosyl-L-methionine = [protein]-L-glutamate 5-O-methyl ester + S-adenosyl-L-homocysteine</text>
        <dbReference type="Rhea" id="RHEA:24452"/>
        <dbReference type="Rhea" id="RHEA-COMP:10208"/>
        <dbReference type="Rhea" id="RHEA-COMP:10311"/>
        <dbReference type="ChEBI" id="CHEBI:29973"/>
        <dbReference type="ChEBI" id="CHEBI:57856"/>
        <dbReference type="ChEBI" id="CHEBI:59789"/>
        <dbReference type="ChEBI" id="CHEBI:82795"/>
        <dbReference type="EC" id="2.1.1.80"/>
    </reaction>
</comment>
<feature type="domain" description="CheR-type methyltransferase" evidence="6">
    <location>
        <begin position="1"/>
        <end position="276"/>
    </location>
</feature>
<dbReference type="PRINTS" id="PR00996">
    <property type="entry name" value="CHERMTFRASE"/>
</dbReference>
<dbReference type="InterPro" id="IPR050903">
    <property type="entry name" value="Bact_Chemotaxis_MeTrfase"/>
</dbReference>
<dbReference type="PROSITE" id="PS50123">
    <property type="entry name" value="CHER"/>
    <property type="match status" value="1"/>
</dbReference>